<dbReference type="AlphaFoldDB" id="A0A1G9ZRH4"/>
<dbReference type="InterPro" id="IPR041682">
    <property type="entry name" value="AAA_14"/>
</dbReference>
<feature type="domain" description="AAA" evidence="1">
    <location>
        <begin position="34"/>
        <end position="163"/>
    </location>
</feature>
<dbReference type="SUPFAM" id="SSF52540">
    <property type="entry name" value="P-loop containing nucleoside triphosphate hydrolases"/>
    <property type="match status" value="1"/>
</dbReference>
<protein>
    <recommendedName>
        <fullName evidence="5">AAA domain-containing protein</fullName>
    </recommendedName>
</protein>
<dbReference type="InterPro" id="IPR025420">
    <property type="entry name" value="DUF4143"/>
</dbReference>
<evidence type="ECO:0000259" key="2">
    <source>
        <dbReference type="Pfam" id="PF13635"/>
    </source>
</evidence>
<dbReference type="RefSeq" id="WP_074522188.1">
    <property type="nucleotide sequence ID" value="NZ_FNHZ01000009.1"/>
</dbReference>
<reference evidence="4" key="1">
    <citation type="submission" date="2016-10" db="EMBL/GenBank/DDBJ databases">
        <authorList>
            <person name="Varghese N."/>
            <person name="Submissions S."/>
        </authorList>
    </citation>
    <scope>NUCLEOTIDE SEQUENCE [LARGE SCALE GENOMIC DNA]</scope>
    <source>
        <strain evidence="4">M83</strain>
    </source>
</reference>
<proteinExistence type="predicted"/>
<dbReference type="OrthoDB" id="9801684at2"/>
<evidence type="ECO:0000313" key="4">
    <source>
        <dbReference type="Proteomes" id="UP000187651"/>
    </source>
</evidence>
<evidence type="ECO:0000313" key="3">
    <source>
        <dbReference type="EMBL" id="SDN23707.1"/>
    </source>
</evidence>
<dbReference type="Pfam" id="PF13173">
    <property type="entry name" value="AAA_14"/>
    <property type="match status" value="1"/>
</dbReference>
<organism evidence="3 4">
    <name type="scientific">Lachnospira pectinoschiza</name>
    <dbReference type="NCBI Taxonomy" id="28052"/>
    <lineage>
        <taxon>Bacteria</taxon>
        <taxon>Bacillati</taxon>
        <taxon>Bacillota</taxon>
        <taxon>Clostridia</taxon>
        <taxon>Lachnospirales</taxon>
        <taxon>Lachnospiraceae</taxon>
        <taxon>Lachnospira</taxon>
    </lineage>
</organism>
<keyword evidence="4" id="KW-1185">Reference proteome</keyword>
<name>A0A1G9ZRH4_9FIRM</name>
<evidence type="ECO:0008006" key="5">
    <source>
        <dbReference type="Google" id="ProtNLM"/>
    </source>
</evidence>
<dbReference type="PANTHER" id="PTHR33295">
    <property type="entry name" value="ATPASE"/>
    <property type="match status" value="1"/>
</dbReference>
<dbReference type="Proteomes" id="UP000187651">
    <property type="component" value="Unassembled WGS sequence"/>
</dbReference>
<feature type="domain" description="DUF4143" evidence="2">
    <location>
        <begin position="221"/>
        <end position="357"/>
    </location>
</feature>
<accession>A0A1G9ZRH4</accession>
<dbReference type="InterPro" id="IPR027417">
    <property type="entry name" value="P-loop_NTPase"/>
</dbReference>
<dbReference type="Pfam" id="PF13635">
    <property type="entry name" value="DUF4143"/>
    <property type="match status" value="1"/>
</dbReference>
<sequence>MNKNILKQVILEQLEVIEESTIIDRNYRFEKNMNYILVGLRRAGKSTLLYKIARDLVKSGIDWSQIIYVNFEDDRLLGFQKEDFNDIVEVAYELAESKEIYYFFDEIQIVDGWEHFARRMADQKKHVYITGSNAKMLSSEMEKVLGGRYLSKMIMPFSLAEVLDYLEIDHSNKALLTSSKLAKIKNATNNYINFGGFAEVQHLLDKREYIKSVYEKVLLGDISERENIKNQTALRLMVKKIAETVMHEISFNKLAGNIKATGVKTSTDSMIEYTSYAESAFLLFRTRNYVNKFSEKESTPRFYLYDNGLLNLFLVDKASALLENVVACHLKRLYGEDVYYFKSSKTGIDIDFYLAEKKLGLQVCYELESAYERETKNLLDFKDKFENVERLVIVTLDEEDTITEGDKTIEVIPIYKFLLMDEL</sequence>
<evidence type="ECO:0000259" key="1">
    <source>
        <dbReference type="Pfam" id="PF13173"/>
    </source>
</evidence>
<gene>
    <name evidence="3" type="ORF">SAMN05216544_2220</name>
</gene>
<dbReference type="EMBL" id="FNHZ01000009">
    <property type="protein sequence ID" value="SDN23707.1"/>
    <property type="molecule type" value="Genomic_DNA"/>
</dbReference>
<dbReference type="PANTHER" id="PTHR33295:SF8">
    <property type="entry name" value="AAA+ ATPASE DOMAIN-CONTAINING PROTEIN"/>
    <property type="match status" value="1"/>
</dbReference>